<dbReference type="PANTHER" id="PTHR23513:SF11">
    <property type="entry name" value="STAPHYLOFERRIN A TRANSPORTER"/>
    <property type="match status" value="1"/>
</dbReference>
<keyword evidence="2" id="KW-0813">Transport</keyword>
<reference evidence="10 11" key="1">
    <citation type="submission" date="2020-10" db="EMBL/GenBank/DDBJ databases">
        <title>Complete genome sequence of Cupriavidus basilensis CCUG 49340T.</title>
        <authorList>
            <person name="Salva-Serra F."/>
            <person name="Donoso R.A."/>
            <person name="Cho K.H."/>
            <person name="Yoo J.A."/>
            <person name="Lee K."/>
            <person name="Yoon S.-H."/>
            <person name="Perez-Pantoja D."/>
            <person name="Moore E.R.B."/>
        </authorList>
    </citation>
    <scope>NUCLEOTIDE SEQUENCE [LARGE SCALE GENOMIC DNA]</scope>
    <source>
        <strain evidence="11">CCUG 49340</strain>
    </source>
</reference>
<feature type="compositionally biased region" description="Low complexity" evidence="7">
    <location>
        <begin position="13"/>
        <end position="26"/>
    </location>
</feature>
<dbReference type="GeneID" id="98405570"/>
<feature type="transmembrane region" description="Helical" evidence="8">
    <location>
        <begin position="73"/>
        <end position="96"/>
    </location>
</feature>
<sequence length="546" mass="57814">MNDPQAGTAGTPAAERGSAGAAGAAGSPWSPLRHSTFRMLWIATVASNVGTWMNDVGASWLMTSLDPDPLMVALVQAAGSLPMFLFALPSGVLADIVDRRKYLIFAQLWTLAVATTLGVLALTGLVNAHVLLLAAFLLSTGAAMSSPPFQAIVPDLVDKADLPPAIALNSLGINISRAIGPALGGLILSFSGPAVVFLLNALSVLGVTLVLYRWKAEPARRNLPSEHFFSAVRAGLRYVEAAPLLRVVLVRAVAFFLFGSAGWALLPLVARQELGLGPGGYGLLLASIGLGAVGGALVLPKLRGRVLADRMVVLASLLFALSLLALAYVRHFWLLAAALLFAGLAWIAVLSTLNVAAQRSAAGWVKARALAAYLTVFFGAMTAGSALWGKTAALLGIPVALVLAAAGLVLACATALRWRLDISPDLDLAPSGFLHPGELDVAHDRGPVMICVEYEVAREDAAAFAKAVQEMRRIRRRSGALSWGVYEDLAVPGRFIETFLVESWLEHLRQHERHTMNDKLIQTRVHRFHRGAAPPVVRHLAAPDGN</sequence>
<dbReference type="RefSeq" id="WP_150986756.1">
    <property type="nucleotide sequence ID" value="NZ_CP062804.1"/>
</dbReference>
<evidence type="ECO:0000313" key="11">
    <source>
        <dbReference type="Proteomes" id="UP000397656"/>
    </source>
</evidence>
<dbReference type="Proteomes" id="UP000397656">
    <property type="component" value="Chromosome 2"/>
</dbReference>
<feature type="domain" description="Major facilitator superfamily (MFS) profile" evidence="9">
    <location>
        <begin position="36"/>
        <end position="423"/>
    </location>
</feature>
<gene>
    <name evidence="10" type="ORF">F7R26_031900</name>
</gene>
<feature type="transmembrane region" description="Helical" evidence="8">
    <location>
        <begin position="186"/>
        <end position="212"/>
    </location>
</feature>
<feature type="transmembrane region" description="Helical" evidence="8">
    <location>
        <begin position="369"/>
        <end position="388"/>
    </location>
</feature>
<evidence type="ECO:0000256" key="3">
    <source>
        <dbReference type="ARBA" id="ARBA00022475"/>
    </source>
</evidence>
<keyword evidence="3" id="KW-1003">Cell membrane</keyword>
<dbReference type="InterPro" id="IPR036259">
    <property type="entry name" value="MFS_trans_sf"/>
</dbReference>
<feature type="transmembrane region" description="Helical" evidence="8">
    <location>
        <begin position="278"/>
        <end position="299"/>
    </location>
</feature>
<dbReference type="PANTHER" id="PTHR23513">
    <property type="entry name" value="INTEGRAL MEMBRANE EFFLUX PROTEIN-RELATED"/>
    <property type="match status" value="1"/>
</dbReference>
<evidence type="ECO:0000313" key="10">
    <source>
        <dbReference type="EMBL" id="QOT79341.1"/>
    </source>
</evidence>
<evidence type="ECO:0000256" key="7">
    <source>
        <dbReference type="SAM" id="MobiDB-lite"/>
    </source>
</evidence>
<dbReference type="GO" id="GO:0005886">
    <property type="term" value="C:plasma membrane"/>
    <property type="evidence" value="ECO:0007669"/>
    <property type="project" value="UniProtKB-SubCell"/>
</dbReference>
<feature type="transmembrane region" description="Helical" evidence="8">
    <location>
        <begin position="243"/>
        <end position="266"/>
    </location>
</feature>
<evidence type="ECO:0000256" key="6">
    <source>
        <dbReference type="ARBA" id="ARBA00023136"/>
    </source>
</evidence>
<dbReference type="Pfam" id="PF05977">
    <property type="entry name" value="MFS_3"/>
    <property type="match status" value="1"/>
</dbReference>
<dbReference type="SUPFAM" id="SSF103473">
    <property type="entry name" value="MFS general substrate transporter"/>
    <property type="match status" value="1"/>
</dbReference>
<dbReference type="InterPro" id="IPR020846">
    <property type="entry name" value="MFS_dom"/>
</dbReference>
<protein>
    <submittedName>
        <fullName evidence="10">MFS transporter</fullName>
    </submittedName>
</protein>
<name>A0A643FTE2_9BURK</name>
<evidence type="ECO:0000256" key="5">
    <source>
        <dbReference type="ARBA" id="ARBA00022989"/>
    </source>
</evidence>
<dbReference type="InterPro" id="IPR010290">
    <property type="entry name" value="TM_effector"/>
</dbReference>
<organism evidence="10 11">
    <name type="scientific">Cupriavidus basilensis</name>
    <dbReference type="NCBI Taxonomy" id="68895"/>
    <lineage>
        <taxon>Bacteria</taxon>
        <taxon>Pseudomonadati</taxon>
        <taxon>Pseudomonadota</taxon>
        <taxon>Betaproteobacteria</taxon>
        <taxon>Burkholderiales</taxon>
        <taxon>Burkholderiaceae</taxon>
        <taxon>Cupriavidus</taxon>
    </lineage>
</organism>
<comment type="subcellular location">
    <subcellularLocation>
        <location evidence="1">Cell membrane</location>
        <topology evidence="1">Multi-pass membrane protein</topology>
    </subcellularLocation>
</comment>
<proteinExistence type="predicted"/>
<keyword evidence="5 8" id="KW-1133">Transmembrane helix</keyword>
<feature type="transmembrane region" description="Helical" evidence="8">
    <location>
        <begin position="394"/>
        <end position="416"/>
    </location>
</feature>
<feature type="transmembrane region" description="Helical" evidence="8">
    <location>
        <begin position="311"/>
        <end position="329"/>
    </location>
</feature>
<keyword evidence="6 8" id="KW-0472">Membrane</keyword>
<feature type="transmembrane region" description="Helical" evidence="8">
    <location>
        <begin position="108"/>
        <end position="138"/>
    </location>
</feature>
<evidence type="ECO:0000256" key="4">
    <source>
        <dbReference type="ARBA" id="ARBA00022692"/>
    </source>
</evidence>
<feature type="region of interest" description="Disordered" evidence="7">
    <location>
        <begin position="1"/>
        <end position="28"/>
    </location>
</feature>
<evidence type="ECO:0000256" key="2">
    <source>
        <dbReference type="ARBA" id="ARBA00022448"/>
    </source>
</evidence>
<dbReference type="GO" id="GO:0022857">
    <property type="term" value="F:transmembrane transporter activity"/>
    <property type="evidence" value="ECO:0007669"/>
    <property type="project" value="InterPro"/>
</dbReference>
<evidence type="ECO:0000256" key="8">
    <source>
        <dbReference type="SAM" id="Phobius"/>
    </source>
</evidence>
<feature type="transmembrane region" description="Helical" evidence="8">
    <location>
        <begin position="335"/>
        <end position="357"/>
    </location>
</feature>
<dbReference type="CDD" id="cd06173">
    <property type="entry name" value="MFS_MefA_like"/>
    <property type="match status" value="1"/>
</dbReference>
<keyword evidence="4 8" id="KW-0812">Transmembrane</keyword>
<evidence type="ECO:0000259" key="9">
    <source>
        <dbReference type="PROSITE" id="PS50850"/>
    </source>
</evidence>
<dbReference type="Gene3D" id="1.20.1250.20">
    <property type="entry name" value="MFS general substrate transporter like domains"/>
    <property type="match status" value="1"/>
</dbReference>
<evidence type="ECO:0000256" key="1">
    <source>
        <dbReference type="ARBA" id="ARBA00004651"/>
    </source>
</evidence>
<dbReference type="EMBL" id="CP062804">
    <property type="protein sequence ID" value="QOT79341.1"/>
    <property type="molecule type" value="Genomic_DNA"/>
</dbReference>
<dbReference type="PROSITE" id="PS50850">
    <property type="entry name" value="MFS"/>
    <property type="match status" value="1"/>
</dbReference>
<dbReference type="AlphaFoldDB" id="A0A643FTE2"/>
<accession>A0A643FTE2</accession>